<evidence type="ECO:0000259" key="1">
    <source>
        <dbReference type="Pfam" id="PF07238"/>
    </source>
</evidence>
<accession>Q310K0</accession>
<dbReference type="InterPro" id="IPR009875">
    <property type="entry name" value="PilZ_domain"/>
</dbReference>
<feature type="domain" description="PilZ" evidence="1">
    <location>
        <begin position="3"/>
        <end position="98"/>
    </location>
</feature>
<dbReference type="eggNOG" id="ENOG5031J8F">
    <property type="taxonomic scope" value="Bacteria"/>
</dbReference>
<dbReference type="RefSeq" id="WP_011367771.1">
    <property type="nucleotide sequence ID" value="NC_007519.1"/>
</dbReference>
<dbReference type="Proteomes" id="UP000002710">
    <property type="component" value="Chromosome"/>
</dbReference>
<name>Q310K0_OLEA2</name>
<dbReference type="Gene3D" id="2.40.10.220">
    <property type="entry name" value="predicted glycosyltransferase like domains"/>
    <property type="match status" value="1"/>
</dbReference>
<reference evidence="2 3" key="1">
    <citation type="journal article" date="2011" name="J. Bacteriol.">
        <title>Complete genome sequence and updated annotation of Desulfovibrio alaskensis G20.</title>
        <authorList>
            <person name="Hauser L.J."/>
            <person name="Land M.L."/>
            <person name="Brown S.D."/>
            <person name="Larimer F."/>
            <person name="Keller K.L."/>
            <person name="Rapp-Giles B.J."/>
            <person name="Price M.N."/>
            <person name="Lin M."/>
            <person name="Bruce D.C."/>
            <person name="Detter J.C."/>
            <person name="Tapia R."/>
            <person name="Han C.S."/>
            <person name="Goodwin L.A."/>
            <person name="Cheng J.F."/>
            <person name="Pitluck S."/>
            <person name="Copeland A."/>
            <person name="Lucas S."/>
            <person name="Nolan M."/>
            <person name="Lapidus A.L."/>
            <person name="Palumbo A.V."/>
            <person name="Wall J.D."/>
        </authorList>
    </citation>
    <scope>NUCLEOTIDE SEQUENCE [LARGE SCALE GENOMIC DNA]</scope>
    <source>
        <strain evidence="3">ATCC BAA 1058 / DSM 17464 / G20</strain>
    </source>
</reference>
<dbReference type="GO" id="GO:0035438">
    <property type="term" value="F:cyclic-di-GMP binding"/>
    <property type="evidence" value="ECO:0007669"/>
    <property type="project" value="InterPro"/>
</dbReference>
<dbReference type="KEGG" id="dde:Dde_1849"/>
<organism evidence="2 3">
    <name type="scientific">Oleidesulfovibrio alaskensis (strain ATCC BAA-1058 / DSM 17464 / G20)</name>
    <name type="common">Desulfovibrio alaskensis</name>
    <dbReference type="NCBI Taxonomy" id="207559"/>
    <lineage>
        <taxon>Bacteria</taxon>
        <taxon>Pseudomonadati</taxon>
        <taxon>Thermodesulfobacteriota</taxon>
        <taxon>Desulfovibrionia</taxon>
        <taxon>Desulfovibrionales</taxon>
        <taxon>Desulfovibrionaceae</taxon>
        <taxon>Oleidesulfovibrio</taxon>
    </lineage>
</organism>
<proteinExistence type="predicted"/>
<dbReference type="Pfam" id="PF07238">
    <property type="entry name" value="PilZ"/>
    <property type="match status" value="1"/>
</dbReference>
<dbReference type="SUPFAM" id="SSF141371">
    <property type="entry name" value="PilZ domain-like"/>
    <property type="match status" value="1"/>
</dbReference>
<sequence>MEERRQYQRVYLDEYDYEYPCYIQYGDAQYSVKLLDISQGGARFGMEYGQLPSYEYSSGSIMRLIENSPEYMKNIQYHVVWQQGNEVGVSFGEPLSTGYTALQQDFAPQYYYR</sequence>
<dbReference type="EMBL" id="CP000112">
    <property type="protein sequence ID" value="ABB38646.1"/>
    <property type="molecule type" value="Genomic_DNA"/>
</dbReference>
<gene>
    <name evidence="2" type="ordered locus">Dde_1849</name>
</gene>
<evidence type="ECO:0000313" key="3">
    <source>
        <dbReference type="Proteomes" id="UP000002710"/>
    </source>
</evidence>
<dbReference type="HOGENOM" id="CLU_170940_0_0_7"/>
<keyword evidence="3" id="KW-1185">Reference proteome</keyword>
<evidence type="ECO:0000313" key="2">
    <source>
        <dbReference type="EMBL" id="ABB38646.1"/>
    </source>
</evidence>
<dbReference type="AlphaFoldDB" id="Q310K0"/>
<protein>
    <submittedName>
        <fullName evidence="2">Type IV pilus assembly PilZ</fullName>
    </submittedName>
</protein>